<accession>A0ABS3W2K4</accession>
<evidence type="ECO:0000313" key="4">
    <source>
        <dbReference type="Proteomes" id="UP000823521"/>
    </source>
</evidence>
<keyword evidence="4" id="KW-1185">Reference proteome</keyword>
<dbReference type="Gene3D" id="2.60.40.1240">
    <property type="match status" value="1"/>
</dbReference>
<dbReference type="EMBL" id="WVUH01000708">
    <property type="protein sequence ID" value="MBO4210956.1"/>
    <property type="molecule type" value="Genomic_DNA"/>
</dbReference>
<evidence type="ECO:0000313" key="3">
    <source>
        <dbReference type="EMBL" id="MBO4210956.1"/>
    </source>
</evidence>
<comment type="caution">
    <text evidence="3">The sequence shown here is derived from an EMBL/GenBank/DDBJ whole genome shotgun (WGS) entry which is preliminary data.</text>
</comment>
<evidence type="ECO:0000259" key="2">
    <source>
        <dbReference type="Pfam" id="PF11611"/>
    </source>
</evidence>
<dbReference type="InterPro" id="IPR029051">
    <property type="entry name" value="DUF4352"/>
</dbReference>
<organism evidence="3 4">
    <name type="scientific">Micromonospora echinofusca</name>
    <dbReference type="NCBI Taxonomy" id="47858"/>
    <lineage>
        <taxon>Bacteria</taxon>
        <taxon>Bacillati</taxon>
        <taxon>Actinomycetota</taxon>
        <taxon>Actinomycetes</taxon>
        <taxon>Micromonosporales</taxon>
        <taxon>Micromonosporaceae</taxon>
        <taxon>Micromonospora</taxon>
    </lineage>
</organism>
<evidence type="ECO:0000256" key="1">
    <source>
        <dbReference type="ARBA" id="ARBA00022729"/>
    </source>
</evidence>
<dbReference type="Proteomes" id="UP000823521">
    <property type="component" value="Unassembled WGS sequence"/>
</dbReference>
<keyword evidence="1" id="KW-0732">Signal</keyword>
<proteinExistence type="predicted"/>
<name>A0ABS3W2K4_MICEH</name>
<gene>
    <name evidence="3" type="ORF">GSF22_33940</name>
</gene>
<dbReference type="RefSeq" id="WP_208817976.1">
    <property type="nucleotide sequence ID" value="NZ_WVUH01000708.1"/>
</dbReference>
<sequence>GTDTPPPATDDETENMAIGDTLILTSSDGDELRVTVQKVTTRKTGCRSYAPEPDNGTYLVADVTVEVVKGTGSINPLYFNFVDSSGTEENGLGGIFAGCGTALSSGVDLAAGTKRSGTVVFDVKSAKGKIVYAELLGGNARGSWKVG</sequence>
<dbReference type="InterPro" id="IPR029050">
    <property type="entry name" value="Immunoprotect_excell_Ig-like"/>
</dbReference>
<reference evidence="3 4" key="1">
    <citation type="submission" date="2019-12" db="EMBL/GenBank/DDBJ databases">
        <title>Whole genome sequencing of endophytic Actinobacterium Micromonospora sp. MPMI6T.</title>
        <authorList>
            <person name="Evv R."/>
            <person name="Podile A.R."/>
        </authorList>
    </citation>
    <scope>NUCLEOTIDE SEQUENCE [LARGE SCALE GENOMIC DNA]</scope>
    <source>
        <strain evidence="3 4">MPMI6</strain>
    </source>
</reference>
<feature type="non-terminal residue" evidence="3">
    <location>
        <position position="1"/>
    </location>
</feature>
<feature type="domain" description="DUF4352" evidence="2">
    <location>
        <begin position="30"/>
        <end position="132"/>
    </location>
</feature>
<dbReference type="Pfam" id="PF11611">
    <property type="entry name" value="DUF4352"/>
    <property type="match status" value="1"/>
</dbReference>
<protein>
    <submittedName>
        <fullName evidence="3">DUF4352 domain-containing protein</fullName>
    </submittedName>
</protein>